<evidence type="ECO:0000313" key="8">
    <source>
        <dbReference type="Proteomes" id="UP000808215"/>
    </source>
</evidence>
<feature type="domain" description="3-hydroxyacyl-CoA dehydrogenase NAD binding" evidence="3">
    <location>
        <begin position="7"/>
        <end position="183"/>
    </location>
</feature>
<comment type="caution">
    <text evidence="6">The sequence shown here is derived from an EMBL/GenBank/DDBJ whole genome shotgun (WGS) entry which is preliminary data.</text>
</comment>
<dbReference type="Gene3D" id="1.10.1040.10">
    <property type="entry name" value="N-(1-d-carboxylethyl)-l-norvaline Dehydrogenase, domain 2"/>
    <property type="match status" value="1"/>
</dbReference>
<dbReference type="InterPro" id="IPR006108">
    <property type="entry name" value="3HC_DH_C"/>
</dbReference>
<dbReference type="Pfam" id="PF02737">
    <property type="entry name" value="3HCDH_N"/>
    <property type="match status" value="1"/>
</dbReference>
<dbReference type="InterPro" id="IPR006176">
    <property type="entry name" value="3-OHacyl-CoA_DH_NAD-bd"/>
</dbReference>
<dbReference type="Gene3D" id="3.40.50.720">
    <property type="entry name" value="NAD(P)-binding Rossmann-like Domain"/>
    <property type="match status" value="1"/>
</dbReference>
<dbReference type="InterPro" id="IPR008927">
    <property type="entry name" value="6-PGluconate_DH-like_C_sf"/>
</dbReference>
<reference evidence="5" key="3">
    <citation type="submission" date="2023-07" db="EMBL/GenBank/DDBJ databases">
        <title>A collection of bacterial strains from the Burkholderia cepacia Research Laboratory and Repository.</title>
        <authorList>
            <person name="Lipuma J."/>
            <person name="Spilker T."/>
            <person name="Caverly L."/>
        </authorList>
    </citation>
    <scope>NUCLEOTIDE SEQUENCE</scope>
    <source>
        <strain evidence="5">AU44268</strain>
    </source>
</reference>
<feature type="domain" description="3-hydroxyacyl-CoA dehydrogenase C-terminal" evidence="2">
    <location>
        <begin position="187"/>
        <end position="255"/>
    </location>
</feature>
<reference evidence="4 8" key="2">
    <citation type="submission" date="2020-11" db="EMBL/GenBank/DDBJ databases">
        <title>Enhanced detection system for hospital associated transmission using whole genome sequencing surveillance.</title>
        <authorList>
            <person name="Harrison L.H."/>
            <person name="Van Tyne D."/>
            <person name="Marsh J.W."/>
            <person name="Griffith M.P."/>
            <person name="Snyder D.J."/>
            <person name="Cooper V.S."/>
            <person name="Mustapha M."/>
        </authorList>
    </citation>
    <scope>NUCLEOTIDE SEQUENCE [LARGE SCALE GENOMIC DNA]</scope>
    <source>
        <strain evidence="4 8">BC00020</strain>
    </source>
</reference>
<evidence type="ECO:0000256" key="1">
    <source>
        <dbReference type="ARBA" id="ARBA00023002"/>
    </source>
</evidence>
<dbReference type="InterPro" id="IPR013328">
    <property type="entry name" value="6PGD_dom2"/>
</dbReference>
<keyword evidence="8" id="KW-1185">Reference proteome</keyword>
<dbReference type="Pfam" id="PF00725">
    <property type="entry name" value="3HCDH"/>
    <property type="match status" value="1"/>
</dbReference>
<dbReference type="EMBL" id="PVHK01000055">
    <property type="protein sequence ID" value="PRH42686.1"/>
    <property type="molecule type" value="Genomic_DNA"/>
</dbReference>
<protein>
    <submittedName>
        <fullName evidence="5 6">3-hydroxyacyl-CoA dehydrogenase</fullName>
    </submittedName>
</protein>
<evidence type="ECO:0000313" key="7">
    <source>
        <dbReference type="Proteomes" id="UP000237632"/>
    </source>
</evidence>
<dbReference type="RefSeq" id="WP_011881880.1">
    <property type="nucleotide sequence ID" value="NZ_BGKC01000008.1"/>
</dbReference>
<gene>
    <name evidence="6" type="ORF">C6T65_08900</name>
    <name evidence="4" type="ORF">I5589_21485</name>
    <name evidence="5" type="ORF">QZM33_05065</name>
</gene>
<keyword evidence="1" id="KW-0560">Oxidoreductase</keyword>
<organism evidence="6 7">
    <name type="scientific">Burkholderia vietnamiensis</name>
    <dbReference type="NCBI Taxonomy" id="60552"/>
    <lineage>
        <taxon>Bacteria</taxon>
        <taxon>Pseudomonadati</taxon>
        <taxon>Pseudomonadota</taxon>
        <taxon>Betaproteobacteria</taxon>
        <taxon>Burkholderiales</taxon>
        <taxon>Burkholderiaceae</taxon>
        <taxon>Burkholderia</taxon>
        <taxon>Burkholderia cepacia complex</taxon>
    </lineage>
</organism>
<evidence type="ECO:0000259" key="3">
    <source>
        <dbReference type="Pfam" id="PF02737"/>
    </source>
</evidence>
<dbReference type="GO" id="GO:0070403">
    <property type="term" value="F:NAD+ binding"/>
    <property type="evidence" value="ECO:0007669"/>
    <property type="project" value="InterPro"/>
</dbReference>
<dbReference type="InterPro" id="IPR036291">
    <property type="entry name" value="NAD(P)-bd_dom_sf"/>
</dbReference>
<name>A0A132DBG8_BURVI</name>
<dbReference type="SUPFAM" id="SSF51735">
    <property type="entry name" value="NAD(P)-binding Rossmann-fold domains"/>
    <property type="match status" value="1"/>
</dbReference>
<dbReference type="GO" id="GO:0016616">
    <property type="term" value="F:oxidoreductase activity, acting on the CH-OH group of donors, NAD or NADP as acceptor"/>
    <property type="evidence" value="ECO:0007669"/>
    <property type="project" value="InterPro"/>
</dbReference>
<dbReference type="Proteomes" id="UP000237632">
    <property type="component" value="Unassembled WGS sequence"/>
</dbReference>
<dbReference type="GeneID" id="45679411"/>
<dbReference type="EMBL" id="JAUJRV010000002">
    <property type="protein sequence ID" value="MDN7794331.1"/>
    <property type="molecule type" value="Genomic_DNA"/>
</dbReference>
<dbReference type="SUPFAM" id="SSF48179">
    <property type="entry name" value="6-phosphogluconate dehydrogenase C-terminal domain-like"/>
    <property type="match status" value="1"/>
</dbReference>
<proteinExistence type="predicted"/>
<evidence type="ECO:0000313" key="6">
    <source>
        <dbReference type="EMBL" id="PRH42686.1"/>
    </source>
</evidence>
<dbReference type="Proteomes" id="UP001171620">
    <property type="component" value="Unassembled WGS sequence"/>
</dbReference>
<evidence type="ECO:0000313" key="5">
    <source>
        <dbReference type="EMBL" id="MDN7794331.1"/>
    </source>
</evidence>
<evidence type="ECO:0000313" key="4">
    <source>
        <dbReference type="EMBL" id="MBJ9689651.1"/>
    </source>
</evidence>
<dbReference type="Proteomes" id="UP000808215">
    <property type="component" value="Unassembled WGS sequence"/>
</dbReference>
<accession>A0A132DBG8</accession>
<dbReference type="OMA" id="RDNCLTH"/>
<dbReference type="EMBL" id="JADVKH010000056">
    <property type="protein sequence ID" value="MBJ9689651.1"/>
    <property type="molecule type" value="Genomic_DNA"/>
</dbReference>
<dbReference type="AlphaFoldDB" id="A0A132DBG8"/>
<sequence>MSKNIRKIGVVGTGVIGASWSALFLAQGFDVVATDPAPGAEKSLREYIAKAWPAMETLGAVVPGGSQARLTFTTDMNDLADVDFVQENGPERLPFKHELYRQLDAMLRPDVIIATSSSGLTMTDIQEGCERHPERCIVGHPFNPPHLIPLVELVAGKRTAAEAIDRADAFYTALGKKTIRLNKEVPGHVANRLQGVLVREIMSLVSEGVVSVADADAACSWGPGLRWGVMGPVMLNHLGGGAGGIEHFYNQFAGPLVTWWTPLGDFEFTQEVREKMIAGLREEVGGRDFQTLASERDQLLLTLLKARLAGQSKQ</sequence>
<dbReference type="PANTHER" id="PTHR48075:SF5">
    <property type="entry name" value="3-HYDROXYBUTYRYL-COA DEHYDROGENASE"/>
    <property type="match status" value="1"/>
</dbReference>
<dbReference type="PANTHER" id="PTHR48075">
    <property type="entry name" value="3-HYDROXYACYL-COA DEHYDROGENASE FAMILY PROTEIN"/>
    <property type="match status" value="1"/>
</dbReference>
<evidence type="ECO:0000259" key="2">
    <source>
        <dbReference type="Pfam" id="PF00725"/>
    </source>
</evidence>
<reference evidence="6 7" key="1">
    <citation type="submission" date="2018-03" db="EMBL/GenBank/DDBJ databases">
        <authorList>
            <person name="Nguyen K."/>
            <person name="Fouts D."/>
            <person name="Sutton G."/>
        </authorList>
    </citation>
    <scope>NUCLEOTIDE SEQUENCE [LARGE SCALE GENOMIC DNA]</scope>
    <source>
        <strain evidence="6 7">AU3578</strain>
    </source>
</reference>
<dbReference type="GO" id="GO:0006631">
    <property type="term" value="P:fatty acid metabolic process"/>
    <property type="evidence" value="ECO:0007669"/>
    <property type="project" value="InterPro"/>
</dbReference>